<evidence type="ECO:0008006" key="4">
    <source>
        <dbReference type="Google" id="ProtNLM"/>
    </source>
</evidence>
<reference evidence="2 3" key="1">
    <citation type="submission" date="2024-04" db="EMBL/GenBank/DDBJ databases">
        <title>Tritrichomonas musculus Genome.</title>
        <authorList>
            <person name="Alves-Ferreira E."/>
            <person name="Grigg M."/>
            <person name="Lorenzi H."/>
            <person name="Galac M."/>
        </authorList>
    </citation>
    <scope>NUCLEOTIDE SEQUENCE [LARGE SCALE GENOMIC DNA]</scope>
    <source>
        <strain evidence="2 3">EAF2021</strain>
    </source>
</reference>
<name>A0ABR2KGZ2_9EUKA</name>
<feature type="compositionally biased region" description="Low complexity" evidence="1">
    <location>
        <begin position="1193"/>
        <end position="1209"/>
    </location>
</feature>
<accession>A0ABR2KGZ2</accession>
<feature type="compositionally biased region" description="Low complexity" evidence="1">
    <location>
        <begin position="1593"/>
        <end position="1609"/>
    </location>
</feature>
<evidence type="ECO:0000256" key="1">
    <source>
        <dbReference type="SAM" id="MobiDB-lite"/>
    </source>
</evidence>
<keyword evidence="3" id="KW-1185">Reference proteome</keyword>
<evidence type="ECO:0000313" key="2">
    <source>
        <dbReference type="EMBL" id="KAK8890400.1"/>
    </source>
</evidence>
<comment type="caution">
    <text evidence="2">The sequence shown here is derived from an EMBL/GenBank/DDBJ whole genome shotgun (WGS) entry which is preliminary data.</text>
</comment>
<evidence type="ECO:0000313" key="3">
    <source>
        <dbReference type="Proteomes" id="UP001470230"/>
    </source>
</evidence>
<proteinExistence type="predicted"/>
<feature type="compositionally biased region" description="Polar residues" evidence="1">
    <location>
        <begin position="1582"/>
        <end position="1591"/>
    </location>
</feature>
<sequence>MAILGIKTTPDNLAKHDDLDALFSGDSDGSSFSLDFVKAPSNLQPTPFNPPSPSLPNNNQVNSLEEALPRINNFLSRLKELDIGPNLQTYVGDIYFIPENAAPIELSSLLLQLHRAIKEKNENEKNNIYNQIFSTDFSTFPETILAQIELLKWIKEEKVDLESFLNSRVDSRILSLIHFVLAKDQETKVSAYHLISSIEEMLKFPMLAPISAFFLDFNIQKILKQLAIELVELFPRNPILPSCIEKISEFSPESRTALDLIPTSDDDSTDDFSSDFFESLKPNTNAQPVITLHSNTETNFLDFSSEFSRPIITLTEPPTTVTYKLENGSNQMGMPFFQEWVESLRVCQYDDDFISNFMRSREPTSYISELPETADISLISYHLPVIHLLNSNSYTIIDKGSPFPQLLKAEFQIQDALLHNKTDVFNQSLAYLAKFSEQLPIKNKNRYSKKSSELIEKIKPLEKLRKLPKVIQKPNDEIEKALAISDFEIAIHGRSLLTLAPICKILPDLNLSSTIVNNHWRAKLLYNMYANNNFTPYISYRISFALALNLMDRDPHLACSFIFEGLYVLLKLLPLNMTHIARSGYLLAAEIFDQINSYYYSALMIDSFFITDVKDVSSATTFARLATKNNDYLRSAFYYTQSLKQYISRKMVDESIYISQVISTDYAENGLNYLAISLLEAMLYKSYSINFGIIPSKRQAGTLQNKKCKPLIPSANISLKTNSQTQQFNPDPQSLNTSLLALTLTDLLMKERMFDYAQVMLHKLQEGKDRIRRLANFMQSRFYYKQNRVQEFFDSIPKSEIKICLNRKSNPRLSILSASTFDTNASYLRMIANMCFRQRMYIDSVFWSEIIIHSSCKGSLKEFGYGNLLRGLSLYELWIRTKTKLALPNQLNKLQEPFGKFLPTRNVTSSDFYSDSDSDSDSPLVSANEIKKSKIFKEAMSSFYIAKQCFDRVACFHLYLYSTLMFCDLFINYGFEVFYKQQKSNQSGNQLKISASIRPLKMLTELLNSKEPFQLPFQFTPFAFTLDNIPAYFNAVEAVISKSLSPIDIIHYQTLRSQYYFLKNSIDECHKYFDFAYNNFQRYFVCGGQFIPRFFSQRKQHRIQIILEELLQLLINLDSSFINDRLILFDILNDVRLMENNKRKSREIFSSEIVSPSTDIQPSFIKLSNPNYPDFQPVLSAYSTYLNNTNFNSNSSSSSNGPSNFNSLNRNSNIRPQVDKYNDFEDYDPTTMINYYIRQIDSNIRLFEAEKIREDDMTWKNRRLCQKIEMAAETLRRQHQTDLPVETQYSYALKVNPKTKRLVFVFRVFNKIGVYSPMKGLRKIIDIFDPELMQLISLKLRNEIINDSISLFNTQFLEFFLALTTTSFSKYIKITHAKRIQKKIATMLFSSIIEPKRRPNIPDNHFLGGNRVFGKHLKGSLVTMDCGDEPIVLLTTVDLACLPYETMIKRQTVIRSTSFTRLLLRSPNNLQLNSSRSSIKLSSTSLISPNVANTHISSDEKDENNEEEENEYNFNDTDFEDYYYDSNENNKRKIQSFPTNELPKKSIVKNERSNSKKNKKSNNPVLPSDLNNKTKQDKPTLQLPSGANKRSVTPPNNSNQSNNNNNLTTTTTTIASSISSQTKPSTYLTTMKTLTNSNSDLNKTTIFNEIDIEDLKSVLKPMIIRSRLEDPARAVLPLNDFIYTFGGKHRFDYSLNIERLDEPLMQPLFCQKETNEYYAQKYYFLTILDEAKIVPILSNNLILCSYDDLCEMPSRIEGRLKDFRYSSFMFIPNIYFKEAIKEMKKIFKRHEKRIRYAISHPNELNDQLCMLADRYSVLTTMQATLIQTFNYPFPLFTPLP</sequence>
<dbReference type="PANTHER" id="PTHR42264">
    <property type="entry name" value="EPHRIN_REC_LIKE DOMAIN-CONTAINING PROTEIN"/>
    <property type="match status" value="1"/>
</dbReference>
<gene>
    <name evidence="2" type="ORF">M9Y10_035176</name>
</gene>
<dbReference type="Proteomes" id="UP001470230">
    <property type="component" value="Unassembled WGS sequence"/>
</dbReference>
<dbReference type="EMBL" id="JAPFFF010000005">
    <property type="protein sequence ID" value="KAK8890400.1"/>
    <property type="molecule type" value="Genomic_DNA"/>
</dbReference>
<feature type="compositionally biased region" description="Basic and acidic residues" evidence="1">
    <location>
        <begin position="1542"/>
        <end position="1554"/>
    </location>
</feature>
<organism evidence="2 3">
    <name type="scientific">Tritrichomonas musculus</name>
    <dbReference type="NCBI Taxonomy" id="1915356"/>
    <lineage>
        <taxon>Eukaryota</taxon>
        <taxon>Metamonada</taxon>
        <taxon>Parabasalia</taxon>
        <taxon>Tritrichomonadida</taxon>
        <taxon>Tritrichomonadidae</taxon>
        <taxon>Tritrichomonas</taxon>
    </lineage>
</organism>
<protein>
    <recommendedName>
        <fullName evidence="4">Clu domain-containing protein</fullName>
    </recommendedName>
</protein>
<feature type="region of interest" description="Disordered" evidence="1">
    <location>
        <begin position="1492"/>
        <end position="1609"/>
    </location>
</feature>
<feature type="compositionally biased region" description="Acidic residues" evidence="1">
    <location>
        <begin position="1500"/>
        <end position="1523"/>
    </location>
</feature>
<feature type="region of interest" description="Disordered" evidence="1">
    <location>
        <begin position="1193"/>
        <end position="1214"/>
    </location>
</feature>